<name>A0A0F9D441_9ZZZZ</name>
<evidence type="ECO:0000313" key="1">
    <source>
        <dbReference type="EMBL" id="KKL48456.1"/>
    </source>
</evidence>
<comment type="caution">
    <text evidence="1">The sequence shown here is derived from an EMBL/GenBank/DDBJ whole genome shotgun (WGS) entry which is preliminary data.</text>
</comment>
<gene>
    <name evidence="1" type="ORF">LCGC14_2325330</name>
</gene>
<dbReference type="EMBL" id="LAZR01033315">
    <property type="protein sequence ID" value="KKL48456.1"/>
    <property type="molecule type" value="Genomic_DNA"/>
</dbReference>
<accession>A0A0F9D441</accession>
<reference evidence="1" key="1">
    <citation type="journal article" date="2015" name="Nature">
        <title>Complex archaea that bridge the gap between prokaryotes and eukaryotes.</title>
        <authorList>
            <person name="Spang A."/>
            <person name="Saw J.H."/>
            <person name="Jorgensen S.L."/>
            <person name="Zaremba-Niedzwiedzka K."/>
            <person name="Martijn J."/>
            <person name="Lind A.E."/>
            <person name="van Eijk R."/>
            <person name="Schleper C."/>
            <person name="Guy L."/>
            <person name="Ettema T.J."/>
        </authorList>
    </citation>
    <scope>NUCLEOTIDE SEQUENCE</scope>
</reference>
<proteinExistence type="predicted"/>
<protein>
    <submittedName>
        <fullName evidence="1">Uncharacterized protein</fullName>
    </submittedName>
</protein>
<dbReference type="AlphaFoldDB" id="A0A0F9D441"/>
<sequence length="107" mass="11940">MDKGMQIARTVERALDQAPMLTDDELEIHANRNTGPFTPGLRVCCPIVTFAQRKTEHCKGCVFFGGSATRIIHDPSSNEDDPRFAATKYLIVCAHPTARSLKYFPED</sequence>
<organism evidence="1">
    <name type="scientific">marine sediment metagenome</name>
    <dbReference type="NCBI Taxonomy" id="412755"/>
    <lineage>
        <taxon>unclassified sequences</taxon>
        <taxon>metagenomes</taxon>
        <taxon>ecological metagenomes</taxon>
    </lineage>
</organism>